<proteinExistence type="inferred from homology"/>
<dbReference type="Pfam" id="PF00384">
    <property type="entry name" value="Molybdopterin"/>
    <property type="match status" value="1"/>
</dbReference>
<dbReference type="Gene3D" id="3.40.228.10">
    <property type="entry name" value="Dimethylsulfoxide Reductase, domain 2"/>
    <property type="match status" value="1"/>
</dbReference>
<comment type="function">
    <text evidence="10">NDH-1 shuttles electrons from NADH, via FMN and iron-sulfur (Fe-S) centers, to quinones in the respiratory chain. Couples the redox reaction to proton translocation (for every two electrons transferred, four hydrogen ions are translocated across the cytoplasmic membrane), and thus conserves the redox energy in a proton gradient.</text>
</comment>
<accession>A0A5J6MZU1</accession>
<keyword evidence="10" id="KW-0001">2Fe-2S</keyword>
<dbReference type="InterPro" id="IPR010228">
    <property type="entry name" value="NADH_UbQ_OxRdtase_Gsu"/>
</dbReference>
<dbReference type="PROSITE" id="PS00641">
    <property type="entry name" value="COMPLEX1_75K_1"/>
    <property type="match status" value="1"/>
</dbReference>
<feature type="domain" description="4Fe-4S Mo/W bis-MGD-type" evidence="12">
    <location>
        <begin position="215"/>
        <end position="271"/>
    </location>
</feature>
<dbReference type="GO" id="GO:0051537">
    <property type="term" value="F:2 iron, 2 sulfur cluster binding"/>
    <property type="evidence" value="ECO:0007669"/>
    <property type="project" value="UniProtKB-UniRule"/>
</dbReference>
<comment type="catalytic activity">
    <reaction evidence="9 10">
        <text>a quinone + NADH + 5 H(+)(in) = a quinol + NAD(+) + 4 H(+)(out)</text>
        <dbReference type="Rhea" id="RHEA:57888"/>
        <dbReference type="ChEBI" id="CHEBI:15378"/>
        <dbReference type="ChEBI" id="CHEBI:24646"/>
        <dbReference type="ChEBI" id="CHEBI:57540"/>
        <dbReference type="ChEBI" id="CHEBI:57945"/>
        <dbReference type="ChEBI" id="CHEBI:132124"/>
    </reaction>
</comment>
<keyword evidence="15" id="KW-1185">Reference proteome</keyword>
<dbReference type="InterPro" id="IPR036010">
    <property type="entry name" value="2Fe-2S_ferredoxin-like_sf"/>
</dbReference>
<dbReference type="InterPro" id="IPR015405">
    <property type="entry name" value="NDUFS1-like_C"/>
</dbReference>
<dbReference type="GO" id="GO:0016020">
    <property type="term" value="C:membrane"/>
    <property type="evidence" value="ECO:0007669"/>
    <property type="project" value="InterPro"/>
</dbReference>
<dbReference type="SMART" id="SM00929">
    <property type="entry name" value="NADH-G_4Fe-4S_3"/>
    <property type="match status" value="1"/>
</dbReference>
<keyword evidence="3 10" id="KW-0004">4Fe-4S</keyword>
<dbReference type="EMBL" id="CP042582">
    <property type="protein sequence ID" value="QEX22363.1"/>
    <property type="molecule type" value="Genomic_DNA"/>
</dbReference>
<dbReference type="SUPFAM" id="SSF54292">
    <property type="entry name" value="2Fe-2S ferredoxin-like"/>
    <property type="match status" value="1"/>
</dbReference>
<dbReference type="AlphaFoldDB" id="A0A5J6MZU1"/>
<evidence type="ECO:0000259" key="13">
    <source>
        <dbReference type="PROSITE" id="PS51839"/>
    </source>
</evidence>
<dbReference type="InterPro" id="IPR001041">
    <property type="entry name" value="2Fe-2S_ferredoxin-type"/>
</dbReference>
<evidence type="ECO:0000256" key="9">
    <source>
        <dbReference type="ARBA" id="ARBA00047712"/>
    </source>
</evidence>
<keyword evidence="4 10" id="KW-0479">Metal-binding</keyword>
<evidence type="ECO:0000256" key="3">
    <source>
        <dbReference type="ARBA" id="ARBA00022485"/>
    </source>
</evidence>
<evidence type="ECO:0000256" key="10">
    <source>
        <dbReference type="RuleBase" id="RU003525"/>
    </source>
</evidence>
<evidence type="ECO:0000259" key="11">
    <source>
        <dbReference type="PROSITE" id="PS51085"/>
    </source>
</evidence>
<sequence>MPKLTIDGQQIEVPAGLTVLQACELAGAEIPRFCYHERLSVAGNCRMCLVEMEKSPKPIASCAMPVADGMVIKTNTPLVHKARNGVMEFLLINHPLDCPICDQGGECDLQDQAMAFGYDRSRYREAKRGVVDKDFGPLIKTAMTRCIQCTRCVRFSTEIAGIETMGAAGRGEHMEIVTYVGQAINSELSGNLIDVCPVGALLSKPYAFSARPWELVKTESVDVLDAVGSAIRIDSRGREVMRVLPRLNEAVNEEWISDKTRFACDGLKRQRLDRPYVRQNGKLVPASWEEAFAAVVQRLKGVPGERVAAIAGDLCDLESMYALKGLMGALGSPHLDCRQDGAAIDPSVRGGYLFNTGIVGIEQADLCLLIGTNPRWEAPLINARLRKRHLMGGFTVASVGPAVNLTYPAETLGAGPDTLAAIAEGRHPFAEKLKAAKKPMLILGQGAISRPDGAAVLALARKLAESFNLVREDWNGFNMLHTAAARVGGLDIGFVPGANGRNVWGILEGAGSGTIDVVYLLGADEIDTRRLGKAFVIYQGHHGDAGAHRADVILPGAAYTEKSGTYVNTEGRVQQGRLATFAPGDAREDWTILRALSERLGRKLPFDSLDQLRQQLLKQHPDLAALEEKPKAAWGSFGRAGNLEAAPFRLPIDNFYMTDPISRSSATMAECSEMFLGPKAKTGTHD</sequence>
<dbReference type="Gene3D" id="3.40.50.740">
    <property type="match status" value="2"/>
</dbReference>
<evidence type="ECO:0000256" key="6">
    <source>
        <dbReference type="ARBA" id="ARBA00023004"/>
    </source>
</evidence>
<dbReference type="InterPro" id="IPR006963">
    <property type="entry name" value="Mopterin_OxRdtase_4Fe-4S_dom"/>
</dbReference>
<dbReference type="Gene3D" id="3.30.70.20">
    <property type="match status" value="1"/>
</dbReference>
<evidence type="ECO:0000256" key="8">
    <source>
        <dbReference type="ARBA" id="ARBA00023027"/>
    </source>
</evidence>
<dbReference type="Proteomes" id="UP000325797">
    <property type="component" value="Chromosome"/>
</dbReference>
<dbReference type="SUPFAM" id="SSF54862">
    <property type="entry name" value="4Fe-4S ferredoxins"/>
    <property type="match status" value="1"/>
</dbReference>
<evidence type="ECO:0000256" key="4">
    <source>
        <dbReference type="ARBA" id="ARBA00022723"/>
    </source>
</evidence>
<dbReference type="Pfam" id="PF09326">
    <property type="entry name" value="NADH_dhqG_C"/>
    <property type="match status" value="1"/>
</dbReference>
<keyword evidence="7 10" id="KW-0411">Iron-sulfur</keyword>
<dbReference type="PROSITE" id="PS00642">
    <property type="entry name" value="COMPLEX1_75K_2"/>
    <property type="match status" value="1"/>
</dbReference>
<dbReference type="GO" id="GO:0051539">
    <property type="term" value="F:4 iron, 4 sulfur cluster binding"/>
    <property type="evidence" value="ECO:0007669"/>
    <property type="project" value="UniProtKB-KW"/>
</dbReference>
<dbReference type="KEGG" id="hadh:FRZ61_22930"/>
<dbReference type="GO" id="GO:0048038">
    <property type="term" value="F:quinone binding"/>
    <property type="evidence" value="ECO:0007669"/>
    <property type="project" value="UniProtKB-UniRule"/>
</dbReference>
<dbReference type="CDD" id="cd00207">
    <property type="entry name" value="fer2"/>
    <property type="match status" value="1"/>
</dbReference>
<comment type="cofactor">
    <cofactor evidence="10">
        <name>[2Fe-2S] cluster</name>
        <dbReference type="ChEBI" id="CHEBI:190135"/>
    </cofactor>
    <text evidence="10">Binds 1 [2Fe-2S] cluster per subunit.</text>
</comment>
<dbReference type="OrthoDB" id="9803192at2"/>
<dbReference type="PROSITE" id="PS51839">
    <property type="entry name" value="4FE4S_HC3"/>
    <property type="match status" value="1"/>
</dbReference>
<keyword evidence="10" id="KW-0874">Quinone</keyword>
<reference evidence="14 15" key="1">
    <citation type="submission" date="2019-08" db="EMBL/GenBank/DDBJ databases">
        <title>Hyperibacter terrae gen. nov., sp. nov. and Hyperibacter viscosus sp. nov., two new members in the family Rhodospirillaceae isolated from the rhizosphere of Hypericum perforatum.</title>
        <authorList>
            <person name="Noviana Z."/>
        </authorList>
    </citation>
    <scope>NUCLEOTIDE SEQUENCE [LARGE SCALE GENOMIC DNA]</scope>
    <source>
        <strain evidence="14 15">R5959</strain>
    </source>
</reference>
<dbReference type="FunFam" id="3.30.70.20:FF:000002">
    <property type="entry name" value="NADH-ubiquinone oxidoreductase 75 kDa subunit"/>
    <property type="match status" value="1"/>
</dbReference>
<feature type="domain" description="4Fe-4S His(Cys)3-ligated-type" evidence="13">
    <location>
        <begin position="78"/>
        <end position="117"/>
    </location>
</feature>
<dbReference type="InterPro" id="IPR006656">
    <property type="entry name" value="Mopterin_OxRdtase"/>
</dbReference>
<dbReference type="GO" id="GO:0008137">
    <property type="term" value="F:NADH dehydrogenase (ubiquinone) activity"/>
    <property type="evidence" value="ECO:0007669"/>
    <property type="project" value="UniProtKB-UniRule"/>
</dbReference>
<dbReference type="InterPro" id="IPR054351">
    <property type="entry name" value="NADH_UbQ_OxRdtase_ferredoxin"/>
</dbReference>
<dbReference type="Pfam" id="PF22117">
    <property type="entry name" value="Fer4_Nqo3"/>
    <property type="match status" value="1"/>
</dbReference>
<dbReference type="PANTHER" id="PTHR43105">
    <property type="entry name" value="RESPIRATORY NITRATE REDUCTASE"/>
    <property type="match status" value="1"/>
</dbReference>
<evidence type="ECO:0000256" key="1">
    <source>
        <dbReference type="ARBA" id="ARBA00001966"/>
    </source>
</evidence>
<dbReference type="RefSeq" id="WP_151117672.1">
    <property type="nucleotide sequence ID" value="NZ_CP042582.1"/>
</dbReference>
<dbReference type="Pfam" id="PF10588">
    <property type="entry name" value="NADH-G_4Fe-4S_3"/>
    <property type="match status" value="1"/>
</dbReference>
<dbReference type="PANTHER" id="PTHR43105:SF13">
    <property type="entry name" value="NADH-UBIQUINONE OXIDOREDUCTASE 75 KDA SUBUNIT, MITOCHONDRIAL"/>
    <property type="match status" value="1"/>
</dbReference>
<dbReference type="InterPro" id="IPR050123">
    <property type="entry name" value="Prok_molybdopt-oxidoreductase"/>
</dbReference>
<evidence type="ECO:0000256" key="2">
    <source>
        <dbReference type="ARBA" id="ARBA00005404"/>
    </source>
</evidence>
<name>A0A5J6MZU1_9PROT</name>
<dbReference type="EC" id="7.1.1.-" evidence="10"/>
<dbReference type="NCBIfam" id="TIGR01973">
    <property type="entry name" value="NuoG"/>
    <property type="match status" value="1"/>
</dbReference>
<keyword evidence="6 10" id="KW-0408">Iron</keyword>
<dbReference type="GO" id="GO:0046872">
    <property type="term" value="F:metal ion binding"/>
    <property type="evidence" value="ECO:0007669"/>
    <property type="project" value="UniProtKB-UniRule"/>
</dbReference>
<dbReference type="Gene3D" id="3.10.20.740">
    <property type="match status" value="1"/>
</dbReference>
<comment type="cofactor">
    <cofactor evidence="1 10">
        <name>[4Fe-4S] cluster</name>
        <dbReference type="ChEBI" id="CHEBI:49883"/>
    </cofactor>
</comment>
<dbReference type="CDD" id="cd02773">
    <property type="entry name" value="MopB_Res-Cmplx1_Nad11"/>
    <property type="match status" value="1"/>
</dbReference>
<feature type="domain" description="2Fe-2S ferredoxin-type" evidence="11">
    <location>
        <begin position="2"/>
        <end position="78"/>
    </location>
</feature>
<dbReference type="Pfam" id="PF22151">
    <property type="entry name" value="Fer4_NDSU1"/>
    <property type="match status" value="1"/>
</dbReference>
<evidence type="ECO:0000313" key="15">
    <source>
        <dbReference type="Proteomes" id="UP000325797"/>
    </source>
</evidence>
<evidence type="ECO:0000256" key="7">
    <source>
        <dbReference type="ARBA" id="ARBA00023014"/>
    </source>
</evidence>
<dbReference type="SUPFAM" id="SSF53706">
    <property type="entry name" value="Formate dehydrogenase/DMSO reductase, domains 1-3"/>
    <property type="match status" value="1"/>
</dbReference>
<dbReference type="GO" id="GO:0042773">
    <property type="term" value="P:ATP synthesis coupled electron transport"/>
    <property type="evidence" value="ECO:0007669"/>
    <property type="project" value="InterPro"/>
</dbReference>
<keyword evidence="5 10" id="KW-1278">Translocase</keyword>
<gene>
    <name evidence="14" type="ORF">FRZ61_22930</name>
</gene>
<evidence type="ECO:0000313" key="14">
    <source>
        <dbReference type="EMBL" id="QEX22363.1"/>
    </source>
</evidence>
<dbReference type="PROSITE" id="PS51257">
    <property type="entry name" value="PROKAR_LIPOPROTEIN"/>
    <property type="match status" value="1"/>
</dbReference>
<dbReference type="GO" id="GO:0016651">
    <property type="term" value="F:oxidoreductase activity, acting on NAD(P)H"/>
    <property type="evidence" value="ECO:0007669"/>
    <property type="project" value="InterPro"/>
</dbReference>
<dbReference type="PROSITE" id="PS00643">
    <property type="entry name" value="COMPLEX1_75K_3"/>
    <property type="match status" value="1"/>
</dbReference>
<evidence type="ECO:0000256" key="5">
    <source>
        <dbReference type="ARBA" id="ARBA00022967"/>
    </source>
</evidence>
<protein>
    <recommendedName>
        <fullName evidence="10">NADH-quinone oxidoreductase</fullName>
        <ecNumber evidence="10">7.1.1.-</ecNumber>
    </recommendedName>
</protein>
<dbReference type="Pfam" id="PF13510">
    <property type="entry name" value="Fer2_4"/>
    <property type="match status" value="1"/>
</dbReference>
<dbReference type="FunFam" id="3.10.20.740:FF:000001">
    <property type="entry name" value="NADH-quinone oxidoreductase subunit G"/>
    <property type="match status" value="1"/>
</dbReference>
<organism evidence="14 15">
    <name type="scientific">Hypericibacter adhaerens</name>
    <dbReference type="NCBI Taxonomy" id="2602016"/>
    <lineage>
        <taxon>Bacteria</taxon>
        <taxon>Pseudomonadati</taxon>
        <taxon>Pseudomonadota</taxon>
        <taxon>Alphaproteobacteria</taxon>
        <taxon>Rhodospirillales</taxon>
        <taxon>Dongiaceae</taxon>
        <taxon>Hypericibacter</taxon>
    </lineage>
</organism>
<dbReference type="InterPro" id="IPR000283">
    <property type="entry name" value="NADH_UbQ_OxRdtase_75kDa_su_CS"/>
</dbReference>
<keyword evidence="8 10" id="KW-0520">NAD</keyword>
<comment type="similarity">
    <text evidence="2 10">Belongs to the complex I 75 kDa subunit family.</text>
</comment>
<dbReference type="PROSITE" id="PS51085">
    <property type="entry name" value="2FE2S_FER_2"/>
    <property type="match status" value="1"/>
</dbReference>
<evidence type="ECO:0000259" key="12">
    <source>
        <dbReference type="PROSITE" id="PS51669"/>
    </source>
</evidence>
<dbReference type="InterPro" id="IPR019574">
    <property type="entry name" value="NADH_UbQ_OxRdtase_Gsu_4Fe4S-bd"/>
</dbReference>
<dbReference type="PROSITE" id="PS51669">
    <property type="entry name" value="4FE4S_MOW_BIS_MGD"/>
    <property type="match status" value="1"/>
</dbReference>